<feature type="transmembrane region" description="Helical" evidence="1">
    <location>
        <begin position="70"/>
        <end position="88"/>
    </location>
</feature>
<dbReference type="NCBIfam" id="NF037970">
    <property type="entry name" value="vanZ_1"/>
    <property type="match status" value="1"/>
</dbReference>
<keyword evidence="1" id="KW-0812">Transmembrane</keyword>
<organism evidence="2">
    <name type="scientific">hydrothermal vent metagenome</name>
    <dbReference type="NCBI Taxonomy" id="652676"/>
    <lineage>
        <taxon>unclassified sequences</taxon>
        <taxon>metagenomes</taxon>
        <taxon>ecological metagenomes</taxon>
    </lineage>
</organism>
<reference evidence="2" key="1">
    <citation type="submission" date="2016-10" db="EMBL/GenBank/DDBJ databases">
        <authorList>
            <person name="de Groot N.N."/>
        </authorList>
    </citation>
    <scope>NUCLEOTIDE SEQUENCE</scope>
</reference>
<evidence type="ECO:0000313" key="2">
    <source>
        <dbReference type="EMBL" id="SFV62992.1"/>
    </source>
</evidence>
<gene>
    <name evidence="2" type="ORF">MNB_SV-12-1623</name>
</gene>
<keyword evidence="1" id="KW-1133">Transmembrane helix</keyword>
<name>A0A1W1CBA0_9ZZZZ</name>
<accession>A0A1W1CBA0</accession>
<evidence type="ECO:0008006" key="3">
    <source>
        <dbReference type="Google" id="ProtNLM"/>
    </source>
</evidence>
<proteinExistence type="predicted"/>
<evidence type="ECO:0000256" key="1">
    <source>
        <dbReference type="SAM" id="Phobius"/>
    </source>
</evidence>
<dbReference type="AlphaFoldDB" id="A0A1W1CBA0"/>
<feature type="transmembrane region" description="Helical" evidence="1">
    <location>
        <begin position="46"/>
        <end position="64"/>
    </location>
</feature>
<sequence length="126" mass="14328">MLNINWRIALPFGFFTFLAFMTYLADIKKQNFIFSFLELIPYGDKVGHLLGMGVMALLLNYALRFKSYKFLGFNMQIGAIIVLTVVGIEELSQYWIPNRTCDIFDFIADMAGVTISSLIVGGKKHE</sequence>
<feature type="transmembrane region" description="Helical" evidence="1">
    <location>
        <begin position="6"/>
        <end position="25"/>
    </location>
</feature>
<keyword evidence="1" id="KW-0472">Membrane</keyword>
<dbReference type="EMBL" id="FPHE01000121">
    <property type="protein sequence ID" value="SFV62992.1"/>
    <property type="molecule type" value="Genomic_DNA"/>
</dbReference>
<protein>
    <recommendedName>
        <fullName evidence="3">Trypsin</fullName>
    </recommendedName>
</protein>